<evidence type="ECO:0000313" key="15">
    <source>
        <dbReference type="EMBL" id="NDW21171.1"/>
    </source>
</evidence>
<dbReference type="PANTHER" id="PTHR30529:SF1">
    <property type="entry name" value="CYTOCHROME B561 HOMOLOG 2"/>
    <property type="match status" value="1"/>
</dbReference>
<keyword evidence="5" id="KW-0349">Heme</keyword>
<evidence type="ECO:0000256" key="4">
    <source>
        <dbReference type="ARBA" id="ARBA00022475"/>
    </source>
</evidence>
<dbReference type="GO" id="GO:0009055">
    <property type="term" value="F:electron transfer activity"/>
    <property type="evidence" value="ECO:0007669"/>
    <property type="project" value="InterPro"/>
</dbReference>
<sequence length="175" mass="20121">MMTRWPRVILLLHWLTAFAVIGMFASGLWMVDLTYYSDWYKTAPHWHKSIGLTLFAFTIVRLLSRVVYSRPPTHGNAFEKKASKLGHIALYTLLLVMFVSGYLISTADGRPIDIFNWFAVPSIGELIDNQEDIAGDIHFYLAWTLIITAALHAIAALKHHFFNKDNTLKQMLRLR</sequence>
<feature type="domain" description="Cytochrome b561 bacterial/Ni-hydrogenase" evidence="14">
    <location>
        <begin position="4"/>
        <end position="172"/>
    </location>
</feature>
<dbReference type="InterPro" id="IPR016174">
    <property type="entry name" value="Di-haem_cyt_TM"/>
</dbReference>
<keyword evidence="16" id="KW-1185">Reference proteome</keyword>
<proteinExistence type="inferred from homology"/>
<evidence type="ECO:0000256" key="13">
    <source>
        <dbReference type="SAM" id="Phobius"/>
    </source>
</evidence>
<keyword evidence="6 13" id="KW-0812">Transmembrane</keyword>
<protein>
    <submittedName>
        <fullName evidence="15">Cytochrome b</fullName>
    </submittedName>
</protein>
<dbReference type="GO" id="GO:0022904">
    <property type="term" value="P:respiratory electron transport chain"/>
    <property type="evidence" value="ECO:0007669"/>
    <property type="project" value="InterPro"/>
</dbReference>
<dbReference type="Pfam" id="PF01292">
    <property type="entry name" value="Ni_hydr_CYTB"/>
    <property type="match status" value="1"/>
</dbReference>
<dbReference type="Gene3D" id="1.20.950.20">
    <property type="entry name" value="Transmembrane di-heme cytochromes, Chain C"/>
    <property type="match status" value="2"/>
</dbReference>
<evidence type="ECO:0000256" key="10">
    <source>
        <dbReference type="ARBA" id="ARBA00023004"/>
    </source>
</evidence>
<evidence type="ECO:0000256" key="5">
    <source>
        <dbReference type="ARBA" id="ARBA00022617"/>
    </source>
</evidence>
<organism evidence="15 16">
    <name type="scientific">Alteromonas hispanica</name>
    <dbReference type="NCBI Taxonomy" id="315421"/>
    <lineage>
        <taxon>Bacteria</taxon>
        <taxon>Pseudomonadati</taxon>
        <taxon>Pseudomonadota</taxon>
        <taxon>Gammaproteobacteria</taxon>
        <taxon>Alteromonadales</taxon>
        <taxon>Alteromonadaceae</taxon>
        <taxon>Alteromonas/Salinimonas group</taxon>
        <taxon>Alteromonas</taxon>
    </lineage>
</organism>
<comment type="similarity">
    <text evidence="12">Belongs to the cytochrome b561 family.</text>
</comment>
<keyword evidence="10" id="KW-0408">Iron</keyword>
<reference evidence="15 16" key="1">
    <citation type="submission" date="2020-01" db="EMBL/GenBank/DDBJ databases">
        <title>Genomes of bacteria type strains.</title>
        <authorList>
            <person name="Chen J."/>
            <person name="Zhu S."/>
            <person name="Yang J."/>
        </authorList>
    </citation>
    <scope>NUCLEOTIDE SEQUENCE [LARGE SCALE GENOMIC DNA]</scope>
    <source>
        <strain evidence="15 16">LMG 22958</strain>
    </source>
</reference>
<keyword evidence="8" id="KW-0249">Electron transport</keyword>
<evidence type="ECO:0000256" key="6">
    <source>
        <dbReference type="ARBA" id="ARBA00022692"/>
    </source>
</evidence>
<evidence type="ECO:0000256" key="12">
    <source>
        <dbReference type="ARBA" id="ARBA00037975"/>
    </source>
</evidence>
<dbReference type="Proteomes" id="UP000478837">
    <property type="component" value="Unassembled WGS sequence"/>
</dbReference>
<evidence type="ECO:0000256" key="8">
    <source>
        <dbReference type="ARBA" id="ARBA00022982"/>
    </source>
</evidence>
<evidence type="ECO:0000256" key="3">
    <source>
        <dbReference type="ARBA" id="ARBA00022448"/>
    </source>
</evidence>
<evidence type="ECO:0000256" key="9">
    <source>
        <dbReference type="ARBA" id="ARBA00022989"/>
    </source>
</evidence>
<evidence type="ECO:0000313" key="16">
    <source>
        <dbReference type="Proteomes" id="UP000478837"/>
    </source>
</evidence>
<keyword evidence="9 13" id="KW-1133">Transmembrane helix</keyword>
<accession>A0A6L9MTG7</accession>
<dbReference type="GO" id="GO:0020037">
    <property type="term" value="F:heme binding"/>
    <property type="evidence" value="ECO:0007669"/>
    <property type="project" value="TreeGrafter"/>
</dbReference>
<comment type="caution">
    <text evidence="15">The sequence shown here is derived from an EMBL/GenBank/DDBJ whole genome shotgun (WGS) entry which is preliminary data.</text>
</comment>
<dbReference type="EMBL" id="JAAAWP010000003">
    <property type="protein sequence ID" value="NDW21171.1"/>
    <property type="molecule type" value="Genomic_DNA"/>
</dbReference>
<keyword evidence="11 13" id="KW-0472">Membrane</keyword>
<dbReference type="SUPFAM" id="SSF81342">
    <property type="entry name" value="Transmembrane di-heme cytochromes"/>
    <property type="match status" value="1"/>
</dbReference>
<evidence type="ECO:0000256" key="11">
    <source>
        <dbReference type="ARBA" id="ARBA00023136"/>
    </source>
</evidence>
<evidence type="ECO:0000256" key="1">
    <source>
        <dbReference type="ARBA" id="ARBA00001970"/>
    </source>
</evidence>
<dbReference type="InterPro" id="IPR011577">
    <property type="entry name" value="Cyt_b561_bac/Ni-Hgenase"/>
</dbReference>
<name>A0A6L9MTG7_9ALTE</name>
<keyword evidence="7" id="KW-0479">Metal-binding</keyword>
<dbReference type="InterPro" id="IPR052168">
    <property type="entry name" value="Cytochrome_b561_oxidase"/>
</dbReference>
<evidence type="ECO:0000256" key="7">
    <source>
        <dbReference type="ARBA" id="ARBA00022723"/>
    </source>
</evidence>
<dbReference type="GO" id="GO:0046872">
    <property type="term" value="F:metal ion binding"/>
    <property type="evidence" value="ECO:0007669"/>
    <property type="project" value="UniProtKB-KW"/>
</dbReference>
<comment type="subcellular location">
    <subcellularLocation>
        <location evidence="2">Cell membrane</location>
        <topology evidence="2">Multi-pass membrane protein</topology>
    </subcellularLocation>
</comment>
<dbReference type="AlphaFoldDB" id="A0A6L9MTG7"/>
<comment type="cofactor">
    <cofactor evidence="1">
        <name>heme b</name>
        <dbReference type="ChEBI" id="CHEBI:60344"/>
    </cofactor>
</comment>
<feature type="transmembrane region" description="Helical" evidence="13">
    <location>
        <begin position="88"/>
        <end position="105"/>
    </location>
</feature>
<dbReference type="GO" id="GO:0005886">
    <property type="term" value="C:plasma membrane"/>
    <property type="evidence" value="ECO:0007669"/>
    <property type="project" value="UniProtKB-SubCell"/>
</dbReference>
<feature type="transmembrane region" description="Helical" evidence="13">
    <location>
        <begin position="137"/>
        <end position="157"/>
    </location>
</feature>
<gene>
    <name evidence="15" type="ORF">GTW09_06540</name>
</gene>
<feature type="transmembrane region" description="Helical" evidence="13">
    <location>
        <begin position="49"/>
        <end position="68"/>
    </location>
</feature>
<dbReference type="PANTHER" id="PTHR30529">
    <property type="entry name" value="CYTOCHROME B561"/>
    <property type="match status" value="1"/>
</dbReference>
<evidence type="ECO:0000259" key="14">
    <source>
        <dbReference type="Pfam" id="PF01292"/>
    </source>
</evidence>
<keyword evidence="4" id="KW-1003">Cell membrane</keyword>
<keyword evidence="3" id="KW-0813">Transport</keyword>
<evidence type="ECO:0000256" key="2">
    <source>
        <dbReference type="ARBA" id="ARBA00004651"/>
    </source>
</evidence>